<proteinExistence type="predicted"/>
<organism evidence="1 2">
    <name type="scientific">Brumimicrobium salinarum</name>
    <dbReference type="NCBI Taxonomy" id="2058658"/>
    <lineage>
        <taxon>Bacteria</taxon>
        <taxon>Pseudomonadati</taxon>
        <taxon>Bacteroidota</taxon>
        <taxon>Flavobacteriia</taxon>
        <taxon>Flavobacteriales</taxon>
        <taxon>Crocinitomicaceae</taxon>
        <taxon>Brumimicrobium</taxon>
    </lineage>
</organism>
<gene>
    <name evidence="1" type="ORF">CW751_04110</name>
</gene>
<accession>A0A2I0R599</accession>
<sequence length="234" mass="27781">MQELKPLTISNSILGAPSVLLTSEMERFVFVQPLNQTFLLTLGIYETLYKHFKIEKLPVGVFKLKDVNYLCAKQPEGLLEVDEWMDCLWTDKRKYNRLLNPKDLFKMFLINLYFPVFSSTKKMVLPGKKDRFIIDAYPIIEKDKGLFFKPKNANDLGINKGEFKRLFRYFRFDLPQIIAEFEELHHENLYTDLKYQVSLYPNIRNASWNELKKCFDTDFKTFAKAEIENYILKL</sequence>
<reference evidence="1 2" key="1">
    <citation type="submission" date="2017-12" db="EMBL/GenBank/DDBJ databases">
        <title>The draft genome sequence of Brumimicrobium saltpan LHR20.</title>
        <authorList>
            <person name="Do Z.-J."/>
            <person name="Luo H.-R."/>
        </authorList>
    </citation>
    <scope>NUCLEOTIDE SEQUENCE [LARGE SCALE GENOMIC DNA]</scope>
    <source>
        <strain evidence="1 2">LHR20</strain>
    </source>
</reference>
<dbReference type="RefSeq" id="WP_101333733.1">
    <property type="nucleotide sequence ID" value="NZ_PJNI01000002.1"/>
</dbReference>
<evidence type="ECO:0000313" key="1">
    <source>
        <dbReference type="EMBL" id="PKR81719.1"/>
    </source>
</evidence>
<name>A0A2I0R599_9FLAO</name>
<evidence type="ECO:0000313" key="2">
    <source>
        <dbReference type="Proteomes" id="UP000236654"/>
    </source>
</evidence>
<comment type="caution">
    <text evidence="1">The sequence shown here is derived from an EMBL/GenBank/DDBJ whole genome shotgun (WGS) entry which is preliminary data.</text>
</comment>
<dbReference type="Proteomes" id="UP000236654">
    <property type="component" value="Unassembled WGS sequence"/>
</dbReference>
<dbReference type="OrthoDB" id="1466658at2"/>
<dbReference type="AlphaFoldDB" id="A0A2I0R599"/>
<protein>
    <submittedName>
        <fullName evidence="1">Uncharacterized protein</fullName>
    </submittedName>
</protein>
<dbReference type="EMBL" id="PJNI01000002">
    <property type="protein sequence ID" value="PKR81719.1"/>
    <property type="molecule type" value="Genomic_DNA"/>
</dbReference>
<keyword evidence="2" id="KW-1185">Reference proteome</keyword>